<accession>A0ABT8C9Q9</accession>
<dbReference type="SUPFAM" id="SSF53335">
    <property type="entry name" value="S-adenosyl-L-methionine-dependent methyltransferases"/>
    <property type="match status" value="1"/>
</dbReference>
<dbReference type="InterPro" id="IPR031339">
    <property type="entry name" value="DUF4942"/>
</dbReference>
<reference evidence="3" key="1">
    <citation type="journal article" date="2019" name="Int. J. Syst. Evol. Microbiol.">
        <title>The Global Catalogue of Microorganisms (GCM) 10K type strain sequencing project: providing services to taxonomists for standard genome sequencing and annotation.</title>
        <authorList>
            <consortium name="The Broad Institute Genomics Platform"/>
            <consortium name="The Broad Institute Genome Sequencing Center for Infectious Disease"/>
            <person name="Wu L."/>
            <person name="Ma J."/>
        </authorList>
    </citation>
    <scope>NUCLEOTIDE SEQUENCE [LARGE SCALE GENOMIC DNA]</scope>
    <source>
        <strain evidence="3">CECT 7706</strain>
    </source>
</reference>
<dbReference type="Gene3D" id="3.40.50.150">
    <property type="entry name" value="Vaccinia Virus protein VP39"/>
    <property type="match status" value="1"/>
</dbReference>
<evidence type="ECO:0000313" key="3">
    <source>
        <dbReference type="Proteomes" id="UP001236663"/>
    </source>
</evidence>
<dbReference type="EMBL" id="JAUFQS010000017">
    <property type="protein sequence ID" value="MDN3689072.1"/>
    <property type="molecule type" value="Genomic_DNA"/>
</dbReference>
<dbReference type="InterPro" id="IPR002052">
    <property type="entry name" value="DNA_methylase_N6_adenine_CS"/>
</dbReference>
<organism evidence="2 3">
    <name type="scientific">Cyclobacterium jeungdonense</name>
    <dbReference type="NCBI Taxonomy" id="708087"/>
    <lineage>
        <taxon>Bacteria</taxon>
        <taxon>Pseudomonadati</taxon>
        <taxon>Bacteroidota</taxon>
        <taxon>Cytophagia</taxon>
        <taxon>Cytophagales</taxon>
        <taxon>Cyclobacteriaceae</taxon>
        <taxon>Cyclobacterium</taxon>
    </lineage>
</organism>
<dbReference type="InterPro" id="IPR029063">
    <property type="entry name" value="SAM-dependent_MTases_sf"/>
</dbReference>
<dbReference type="Pfam" id="PF13708">
    <property type="entry name" value="DUF4942"/>
    <property type="match status" value="1"/>
</dbReference>
<protein>
    <submittedName>
        <fullName evidence="2">DUF4942 domain-containing protein</fullName>
    </submittedName>
</protein>
<dbReference type="Proteomes" id="UP001236663">
    <property type="component" value="Unassembled WGS sequence"/>
</dbReference>
<evidence type="ECO:0000259" key="1">
    <source>
        <dbReference type="Pfam" id="PF13708"/>
    </source>
</evidence>
<feature type="domain" description="DUF4942" evidence="1">
    <location>
        <begin position="287"/>
        <end position="495"/>
    </location>
</feature>
<dbReference type="PRINTS" id="PR00507">
    <property type="entry name" value="N12N6MTFRASE"/>
</dbReference>
<dbReference type="CDD" id="cd02440">
    <property type="entry name" value="AdoMet_MTases"/>
    <property type="match status" value="1"/>
</dbReference>
<proteinExistence type="predicted"/>
<name>A0ABT8C9Q9_9BACT</name>
<evidence type="ECO:0000313" key="2">
    <source>
        <dbReference type="EMBL" id="MDN3689072.1"/>
    </source>
</evidence>
<dbReference type="PROSITE" id="PS00092">
    <property type="entry name" value="N6_MTASE"/>
    <property type="match status" value="1"/>
</dbReference>
<comment type="caution">
    <text evidence="2">The sequence shown here is derived from an EMBL/GenBank/DDBJ whole genome shotgun (WGS) entry which is preliminary data.</text>
</comment>
<keyword evidence="3" id="KW-1185">Reference proteome</keyword>
<dbReference type="RefSeq" id="WP_163386543.1">
    <property type="nucleotide sequence ID" value="NZ_JAUFQS010000017.1"/>
</dbReference>
<sequence>MYRENKDFYPTPPEVIKKMLAPYHQESWREHNHVRGHYKLAGLHILEPSAGSGNILDFLKEQGHVRSQHLYAIEQDPNLAHILQGKGYKVIGNDFMQYDGDYCFDLIIANPPFSSGDRHLLHMWEILQRGSIICLLNSETVRNPYSENRKLLTRLIHDHGSVEHIGPVFTDAERRTEVETCIVRLIKEGKSKVDFTFQNVTEEAKVEFSDKMVGDSVAVNDFTGSLLRCYEKTKEAFTDYIKARNALESFSGPILRSTDHILDMAAASCKDESTDTGRYNAFMDTFKYCAWKSILSKLQIEKYLTNSARKTFEEFAKSHGAMDLTRENIHALIMMIVQNKDKILNDAVIEVFDIFTKYHCANRIHPEGWKTNEAWVVGPKVILPHYIEMGFGSHYSVNHRRWDEFSDIDRVMCYLTGTDFDSLDKLPEGWAMENAKDSEQKHTNLSLKNAIRQVGIGDQSWHPSAFFWIRCYKKGTIHLKWKDEALRAKFNQVACQGKFNLGYSRKKSRTKKTA</sequence>
<gene>
    <name evidence="2" type="ORF">QWZ15_14630</name>
</gene>